<name>A0A3E5E186_9BACT</name>
<reference evidence="13 14" key="1">
    <citation type="submission" date="2018-08" db="EMBL/GenBank/DDBJ databases">
        <title>A genome reference for cultivated species of the human gut microbiota.</title>
        <authorList>
            <person name="Zou Y."/>
            <person name="Xue W."/>
            <person name="Luo G."/>
        </authorList>
    </citation>
    <scope>NUCLEOTIDE SEQUENCE [LARGE SCALE GENOMIC DNA]</scope>
    <source>
        <strain evidence="13 14">AF24-12</strain>
    </source>
</reference>
<dbReference type="GO" id="GO:0009279">
    <property type="term" value="C:cell outer membrane"/>
    <property type="evidence" value="ECO:0007669"/>
    <property type="project" value="UniProtKB-SubCell"/>
</dbReference>
<dbReference type="Gene3D" id="2.170.130.10">
    <property type="entry name" value="TonB-dependent receptor, plug domain"/>
    <property type="match status" value="1"/>
</dbReference>
<evidence type="ECO:0000256" key="5">
    <source>
        <dbReference type="ARBA" id="ARBA00023077"/>
    </source>
</evidence>
<keyword evidence="2 8" id="KW-0813">Transport</keyword>
<dbReference type="InterPro" id="IPR008969">
    <property type="entry name" value="CarboxyPept-like_regulatory"/>
</dbReference>
<comment type="caution">
    <text evidence="13">The sequence shown here is derived from an EMBL/GenBank/DDBJ whole genome shotgun (WGS) entry which is preliminary data.</text>
</comment>
<dbReference type="NCBIfam" id="TIGR04057">
    <property type="entry name" value="SusC_RagA_signa"/>
    <property type="match status" value="1"/>
</dbReference>
<feature type="domain" description="TonB-dependent receptor-like beta-barrel" evidence="11">
    <location>
        <begin position="595"/>
        <end position="1144"/>
    </location>
</feature>
<dbReference type="InterPro" id="IPR023996">
    <property type="entry name" value="TonB-dep_OMP_SusC/RagA"/>
</dbReference>
<comment type="subcellular location">
    <subcellularLocation>
        <location evidence="1 8">Cell outer membrane</location>
        <topology evidence="1 8">Multi-pass membrane protein</topology>
    </subcellularLocation>
</comment>
<feature type="signal peptide" evidence="10">
    <location>
        <begin position="1"/>
        <end position="23"/>
    </location>
</feature>
<protein>
    <submittedName>
        <fullName evidence="13">SusC/RagA family TonB-linked outer membrane protein</fullName>
    </submittedName>
</protein>
<evidence type="ECO:0000256" key="10">
    <source>
        <dbReference type="SAM" id="SignalP"/>
    </source>
</evidence>
<dbReference type="RefSeq" id="WP_117587100.1">
    <property type="nucleotide sequence ID" value="NZ_QRVA01000002.1"/>
</dbReference>
<dbReference type="InterPro" id="IPR023997">
    <property type="entry name" value="TonB-dep_OMP_SusC/RagA_CS"/>
</dbReference>
<organism evidence="13 14">
    <name type="scientific">Segatella copri</name>
    <dbReference type="NCBI Taxonomy" id="165179"/>
    <lineage>
        <taxon>Bacteria</taxon>
        <taxon>Pseudomonadati</taxon>
        <taxon>Bacteroidota</taxon>
        <taxon>Bacteroidia</taxon>
        <taxon>Bacteroidales</taxon>
        <taxon>Prevotellaceae</taxon>
        <taxon>Segatella</taxon>
    </lineage>
</organism>
<dbReference type="InterPro" id="IPR012910">
    <property type="entry name" value="Plug_dom"/>
</dbReference>
<evidence type="ECO:0000259" key="12">
    <source>
        <dbReference type="Pfam" id="PF07715"/>
    </source>
</evidence>
<dbReference type="SUPFAM" id="SSF49464">
    <property type="entry name" value="Carboxypeptidase regulatory domain-like"/>
    <property type="match status" value="1"/>
</dbReference>
<keyword evidence="7 8" id="KW-0998">Cell outer membrane</keyword>
<keyword evidence="4 8" id="KW-0812">Transmembrane</keyword>
<sequence>MKEVRCVFMFAVLTLWMALPVGAQNAKRGITMSLVNESLASALRKVQQESDYKVSFVIEDVKSYTTTVHLKNASASTAVKQILQGKPFTYSVSGKFITVKKVSQHKTAAEATDNGAAIRPLSGTITDEDGEPMIGASVVVPGSPFGTVTNTDGNFEFYIPKGCHEVTVSYVGMNDQKVKVAGRDHVKIVMSENKTILGEVVVTGYQTISKERATGAFTKVTADELKDKRLGNLSTVLAGEVAGYNDGMIRGVTTMNASASPLYVIDGFPVEKTKLTGNGTGDITEEIPDLNMDDIESITVLKDAAAASIYGARAANGVIVITTKKSAAKGKTNVSFNASLTWHPYSYYTDYLANSSLVIDLEKEWAAQNPNLAGNGAKVYAQNMLGQKIYTSAGICNILNYYAGNISESEMNAKLTDLAGKGYNYYDQMKKYAKRDPLYQQYNMNIVNNSVNNLFKASVTYKYNTLEDKYSNNQSLGINLANTSYFTKWLSLDLGAYLKVGEDQTQNYNVLSPGYSVLPYDNLVNADGSCYTKPMSERYDASTLAIYQKYGLYNMDITPLEELDRQITTNKELALRTFARLNVQILPCLKYAASFQYERASYRGENWADKASAQVRGVVNGYATDNGDGSVNYVIPYGDILVRSDQYTSAYNFRQQLSFDQTFKDVHSVTAILGTETIQNKQELHRDKLFNYDSQMLTSSMVNNADLLKGIAGVLGYKSMTATDLSASYENVNRYVSVYGNAAYTYDDRYSLTGSLRWDRSNLWGTSSKFQNKPIWSVGASWIISKEKFFHADWVNYLKLRVSDGIAGNVSKNSAPYMVASYNNNGHVGGTQGYVQSRANPMLSWEKTNTFNIGIDFSLFKNRLNGTVEYYDKKGTDLLASSMGVPTEGWGYSTYTINNGEMYNRGVEISLSGEVLRTRDFSWRANMTYAYNKNEVTYVNVKAPVYILQLDYPSAYPIIGNEYNAIYGYKWAGLSEEGLPQVYNENGEKVTNQPTTLDAISYMGTTTPKYSGSFGTSISYKDFDFSMQFLFAGGHKMRNANPAFLTCSYSSVGYISNIAGASAGLANRWQKPGDEAYTNVPKAVFAESGLSASSLYSTYFYSDINILDASYIRLNNISLAYHLPKSLCRSLYMQSARVQANVENPFFWAKTKQAKYQLGGYNATNYVLGIYLNF</sequence>
<evidence type="ECO:0000259" key="11">
    <source>
        <dbReference type="Pfam" id="PF00593"/>
    </source>
</evidence>
<evidence type="ECO:0000256" key="1">
    <source>
        <dbReference type="ARBA" id="ARBA00004571"/>
    </source>
</evidence>
<dbReference type="InterPro" id="IPR037066">
    <property type="entry name" value="Plug_dom_sf"/>
</dbReference>
<comment type="similarity">
    <text evidence="8 9">Belongs to the TonB-dependent receptor family.</text>
</comment>
<dbReference type="Pfam" id="PF07715">
    <property type="entry name" value="Plug"/>
    <property type="match status" value="1"/>
</dbReference>
<dbReference type="Pfam" id="PF13715">
    <property type="entry name" value="CarbopepD_reg_2"/>
    <property type="match status" value="1"/>
</dbReference>
<feature type="domain" description="TonB-dependent receptor plug" evidence="12">
    <location>
        <begin position="210"/>
        <end position="318"/>
    </location>
</feature>
<keyword evidence="5 9" id="KW-0798">TonB box</keyword>
<keyword evidence="10" id="KW-0732">Signal</keyword>
<dbReference type="Pfam" id="PF00593">
    <property type="entry name" value="TonB_dep_Rec_b-barrel"/>
    <property type="match status" value="1"/>
</dbReference>
<dbReference type="AlphaFoldDB" id="A0A3E5E186"/>
<dbReference type="Gene3D" id="3.55.50.30">
    <property type="match status" value="1"/>
</dbReference>
<evidence type="ECO:0000313" key="13">
    <source>
        <dbReference type="EMBL" id="RGS19528.1"/>
    </source>
</evidence>
<evidence type="ECO:0000256" key="8">
    <source>
        <dbReference type="PROSITE-ProRule" id="PRU01360"/>
    </source>
</evidence>
<dbReference type="Gene3D" id="2.40.170.20">
    <property type="entry name" value="TonB-dependent receptor, beta-barrel domain"/>
    <property type="match status" value="1"/>
</dbReference>
<keyword evidence="6 8" id="KW-0472">Membrane</keyword>
<dbReference type="SUPFAM" id="SSF56935">
    <property type="entry name" value="Porins"/>
    <property type="match status" value="1"/>
</dbReference>
<feature type="chain" id="PRO_5043182849" evidence="10">
    <location>
        <begin position="24"/>
        <end position="1174"/>
    </location>
</feature>
<dbReference type="InterPro" id="IPR039426">
    <property type="entry name" value="TonB-dep_rcpt-like"/>
</dbReference>
<accession>A0A3E5E186</accession>
<dbReference type="InterPro" id="IPR036942">
    <property type="entry name" value="Beta-barrel_TonB_sf"/>
</dbReference>
<dbReference type="Proteomes" id="UP000283872">
    <property type="component" value="Unassembled WGS sequence"/>
</dbReference>
<keyword evidence="3 8" id="KW-1134">Transmembrane beta strand</keyword>
<gene>
    <name evidence="13" type="ORF">DWY11_01930</name>
</gene>
<evidence type="ECO:0000256" key="4">
    <source>
        <dbReference type="ARBA" id="ARBA00022692"/>
    </source>
</evidence>
<evidence type="ECO:0000256" key="7">
    <source>
        <dbReference type="ARBA" id="ARBA00023237"/>
    </source>
</evidence>
<evidence type="ECO:0000256" key="6">
    <source>
        <dbReference type="ARBA" id="ARBA00023136"/>
    </source>
</evidence>
<dbReference type="Gene3D" id="2.60.40.1120">
    <property type="entry name" value="Carboxypeptidase-like, regulatory domain"/>
    <property type="match status" value="1"/>
</dbReference>
<evidence type="ECO:0000256" key="2">
    <source>
        <dbReference type="ARBA" id="ARBA00022448"/>
    </source>
</evidence>
<evidence type="ECO:0000256" key="3">
    <source>
        <dbReference type="ARBA" id="ARBA00022452"/>
    </source>
</evidence>
<dbReference type="PROSITE" id="PS52016">
    <property type="entry name" value="TONB_DEPENDENT_REC_3"/>
    <property type="match status" value="1"/>
</dbReference>
<dbReference type="EMBL" id="QRVA01000002">
    <property type="protein sequence ID" value="RGS19528.1"/>
    <property type="molecule type" value="Genomic_DNA"/>
</dbReference>
<dbReference type="NCBIfam" id="TIGR04056">
    <property type="entry name" value="OMP_RagA_SusC"/>
    <property type="match status" value="1"/>
</dbReference>
<evidence type="ECO:0000256" key="9">
    <source>
        <dbReference type="RuleBase" id="RU003357"/>
    </source>
</evidence>
<proteinExistence type="inferred from homology"/>
<evidence type="ECO:0000313" key="14">
    <source>
        <dbReference type="Proteomes" id="UP000283872"/>
    </source>
</evidence>
<dbReference type="InterPro" id="IPR000531">
    <property type="entry name" value="Beta-barrel_TonB"/>
</dbReference>